<keyword evidence="2" id="KW-1185">Reference proteome</keyword>
<reference evidence="1" key="1">
    <citation type="submission" date="2021-05" db="EMBL/GenBank/DDBJ databases">
        <authorList>
            <person name="Pan Q."/>
            <person name="Jouanno E."/>
            <person name="Zahm M."/>
            <person name="Klopp C."/>
            <person name="Cabau C."/>
            <person name="Louis A."/>
            <person name="Berthelot C."/>
            <person name="Parey E."/>
            <person name="Roest Crollius H."/>
            <person name="Montfort J."/>
            <person name="Robinson-Rechavi M."/>
            <person name="Bouchez O."/>
            <person name="Lampietro C."/>
            <person name="Lopez Roques C."/>
            <person name="Donnadieu C."/>
            <person name="Postlethwait J."/>
            <person name="Bobe J."/>
            <person name="Dillon D."/>
            <person name="Chandos A."/>
            <person name="von Hippel F."/>
            <person name="Guiguen Y."/>
        </authorList>
    </citation>
    <scope>NUCLEOTIDE SEQUENCE</scope>
    <source>
        <strain evidence="1">YG-Jan2019</strain>
    </source>
</reference>
<protein>
    <submittedName>
        <fullName evidence="1">Uncharacterized protein</fullName>
    </submittedName>
</protein>
<gene>
    <name evidence="1" type="ORF">DPEC_G00148540</name>
</gene>
<accession>A0ACC2GIJ6</accession>
<name>A0ACC2GIJ6_DALPE</name>
<dbReference type="EMBL" id="CM055739">
    <property type="protein sequence ID" value="KAJ8003459.1"/>
    <property type="molecule type" value="Genomic_DNA"/>
</dbReference>
<sequence>MTREPRAESAKDKGGPLYRQWDAPCTFLELVGICTRNRRPQRWSIGSGLSFLGATVDGFT</sequence>
<proteinExistence type="predicted"/>
<dbReference type="Proteomes" id="UP001157502">
    <property type="component" value="Chromosome 12"/>
</dbReference>
<evidence type="ECO:0000313" key="1">
    <source>
        <dbReference type="EMBL" id="KAJ8003459.1"/>
    </source>
</evidence>
<comment type="caution">
    <text evidence="1">The sequence shown here is derived from an EMBL/GenBank/DDBJ whole genome shotgun (WGS) entry which is preliminary data.</text>
</comment>
<evidence type="ECO:0000313" key="2">
    <source>
        <dbReference type="Proteomes" id="UP001157502"/>
    </source>
</evidence>
<organism evidence="1 2">
    <name type="scientific">Dallia pectoralis</name>
    <name type="common">Alaska blackfish</name>
    <dbReference type="NCBI Taxonomy" id="75939"/>
    <lineage>
        <taxon>Eukaryota</taxon>
        <taxon>Metazoa</taxon>
        <taxon>Chordata</taxon>
        <taxon>Craniata</taxon>
        <taxon>Vertebrata</taxon>
        <taxon>Euteleostomi</taxon>
        <taxon>Actinopterygii</taxon>
        <taxon>Neopterygii</taxon>
        <taxon>Teleostei</taxon>
        <taxon>Protacanthopterygii</taxon>
        <taxon>Esociformes</taxon>
        <taxon>Umbridae</taxon>
        <taxon>Dallia</taxon>
    </lineage>
</organism>